<dbReference type="Proteomes" id="UP001183809">
    <property type="component" value="Unassembled WGS sequence"/>
</dbReference>
<protein>
    <submittedName>
        <fullName evidence="3">WecB/TagA/CpsF family glycosyltransferase</fullName>
    </submittedName>
</protein>
<accession>A0ABU2TVQ6</accession>
<evidence type="ECO:0000313" key="3">
    <source>
        <dbReference type="EMBL" id="MDT0465053.1"/>
    </source>
</evidence>
<sequence length="210" mass="23232">MNAAKIVRARRDPELARIIRSCSLVNADGQAVVWAGRMLGRPLPERVTGIDLMLALWERAARERYRVFLLGAEPAVVRRVAAIAAGRGVDVVGHRDGYWSGGQEPEVVAAVREARPDLLFLAVPTPRKEYFLAEHLAELNCGLAVGVGGSFDVVAGLRARAPRWMRGAGLEWAFRLMQEPRRLFARYLVGNTAFVLLVLREALTRRAPRG</sequence>
<dbReference type="NCBIfam" id="TIGR00696">
    <property type="entry name" value="wecG_tagA_cpsF"/>
    <property type="match status" value="1"/>
</dbReference>
<keyword evidence="1" id="KW-0328">Glycosyltransferase</keyword>
<dbReference type="EMBL" id="JAVREY010000020">
    <property type="protein sequence ID" value="MDT0465053.1"/>
    <property type="molecule type" value="Genomic_DNA"/>
</dbReference>
<evidence type="ECO:0000256" key="2">
    <source>
        <dbReference type="ARBA" id="ARBA00022679"/>
    </source>
</evidence>
<comment type="caution">
    <text evidence="3">The sequence shown here is derived from an EMBL/GenBank/DDBJ whole genome shotgun (WGS) entry which is preliminary data.</text>
</comment>
<gene>
    <name evidence="3" type="ORF">RM764_18905</name>
</gene>
<name>A0ABU2TVQ6_9ACTN</name>
<organism evidence="3 4">
    <name type="scientific">Streptomyces gibsoniae</name>
    <dbReference type="NCBI Taxonomy" id="3075529"/>
    <lineage>
        <taxon>Bacteria</taxon>
        <taxon>Bacillati</taxon>
        <taxon>Actinomycetota</taxon>
        <taxon>Actinomycetes</taxon>
        <taxon>Kitasatosporales</taxon>
        <taxon>Streptomycetaceae</taxon>
        <taxon>Streptomyces</taxon>
    </lineage>
</organism>
<dbReference type="PANTHER" id="PTHR34136">
    <property type="match status" value="1"/>
</dbReference>
<keyword evidence="2" id="KW-0808">Transferase</keyword>
<dbReference type="PANTHER" id="PTHR34136:SF1">
    <property type="entry name" value="UDP-N-ACETYL-D-MANNOSAMINURONIC ACID TRANSFERASE"/>
    <property type="match status" value="1"/>
</dbReference>
<proteinExistence type="predicted"/>
<keyword evidence="4" id="KW-1185">Reference proteome</keyword>
<dbReference type="InterPro" id="IPR004629">
    <property type="entry name" value="WecG_TagA_CpsF"/>
</dbReference>
<dbReference type="Pfam" id="PF03808">
    <property type="entry name" value="Glyco_tran_WecG"/>
    <property type="match status" value="1"/>
</dbReference>
<dbReference type="RefSeq" id="WP_311696540.1">
    <property type="nucleotide sequence ID" value="NZ_JAVREY010000020.1"/>
</dbReference>
<evidence type="ECO:0000313" key="4">
    <source>
        <dbReference type="Proteomes" id="UP001183809"/>
    </source>
</evidence>
<dbReference type="CDD" id="cd06533">
    <property type="entry name" value="Glyco_transf_WecG_TagA"/>
    <property type="match status" value="1"/>
</dbReference>
<reference evidence="4" key="1">
    <citation type="submission" date="2023-07" db="EMBL/GenBank/DDBJ databases">
        <title>30 novel species of actinomycetes from the DSMZ collection.</title>
        <authorList>
            <person name="Nouioui I."/>
        </authorList>
    </citation>
    <scope>NUCLEOTIDE SEQUENCE [LARGE SCALE GENOMIC DNA]</scope>
    <source>
        <strain evidence="4">DSM 41699</strain>
    </source>
</reference>
<evidence type="ECO:0000256" key="1">
    <source>
        <dbReference type="ARBA" id="ARBA00022676"/>
    </source>
</evidence>